<comment type="caution">
    <text evidence="9">The sequence shown here is derived from an EMBL/GenBank/DDBJ whole genome shotgun (WGS) entry which is preliminary data.</text>
</comment>
<evidence type="ECO:0000313" key="10">
    <source>
        <dbReference type="Proteomes" id="UP000215289"/>
    </source>
</evidence>
<keyword evidence="4" id="KW-0347">Helicase</keyword>
<dbReference type="Pfam" id="PF13087">
    <property type="entry name" value="AAA_12"/>
    <property type="match status" value="1"/>
</dbReference>
<feature type="compositionally biased region" description="Polar residues" evidence="6">
    <location>
        <begin position="286"/>
        <end position="303"/>
    </location>
</feature>
<evidence type="ECO:0000256" key="3">
    <source>
        <dbReference type="ARBA" id="ARBA00022801"/>
    </source>
</evidence>
<dbReference type="PANTHER" id="PTHR43788">
    <property type="entry name" value="DNA2/NAM7 HELICASE FAMILY MEMBER"/>
    <property type="match status" value="1"/>
</dbReference>
<evidence type="ECO:0000256" key="1">
    <source>
        <dbReference type="ARBA" id="ARBA00007913"/>
    </source>
</evidence>
<feature type="domain" description="DNA2/NAM7 helicase helicase" evidence="7">
    <location>
        <begin position="918"/>
        <end position="1142"/>
    </location>
</feature>
<dbReference type="Proteomes" id="UP000215289">
    <property type="component" value="Unassembled WGS sequence"/>
</dbReference>
<feature type="region of interest" description="Disordered" evidence="6">
    <location>
        <begin position="1384"/>
        <end position="1538"/>
    </location>
</feature>
<dbReference type="InterPro" id="IPR047187">
    <property type="entry name" value="SF1_C_Upf1"/>
</dbReference>
<keyword evidence="10" id="KW-1185">Reference proteome</keyword>
<feature type="compositionally biased region" description="Polar residues" evidence="6">
    <location>
        <begin position="325"/>
        <end position="335"/>
    </location>
</feature>
<feature type="compositionally biased region" description="Polar residues" evidence="6">
    <location>
        <begin position="148"/>
        <end position="162"/>
    </location>
</feature>
<dbReference type="Pfam" id="PF13086">
    <property type="entry name" value="AAA_11"/>
    <property type="match status" value="1"/>
</dbReference>
<evidence type="ECO:0008006" key="11">
    <source>
        <dbReference type="Google" id="ProtNLM"/>
    </source>
</evidence>
<feature type="domain" description="DNA2/NAM7 helicase-like C-terminal" evidence="8">
    <location>
        <begin position="1144"/>
        <end position="1325"/>
    </location>
</feature>
<evidence type="ECO:0000259" key="8">
    <source>
        <dbReference type="Pfam" id="PF13087"/>
    </source>
</evidence>
<evidence type="ECO:0000313" key="9">
    <source>
        <dbReference type="EMBL" id="RLM01364.1"/>
    </source>
</evidence>
<dbReference type="PANTHER" id="PTHR43788:SF16">
    <property type="entry name" value="HELICASE WITH ZINC FINGER 2"/>
    <property type="match status" value="1"/>
</dbReference>
<dbReference type="InterPro" id="IPR050534">
    <property type="entry name" value="Coronavir_polyprotein_1ab"/>
</dbReference>
<feature type="compositionally biased region" description="Polar residues" evidence="6">
    <location>
        <begin position="1469"/>
        <end position="1490"/>
    </location>
</feature>
<dbReference type="Gene3D" id="2.40.30.270">
    <property type="match status" value="1"/>
</dbReference>
<evidence type="ECO:0000256" key="6">
    <source>
        <dbReference type="SAM" id="MobiDB-lite"/>
    </source>
</evidence>
<evidence type="ECO:0000259" key="7">
    <source>
        <dbReference type="Pfam" id="PF13086"/>
    </source>
</evidence>
<dbReference type="EMBL" id="NIDN02000006">
    <property type="protein sequence ID" value="RLM01364.1"/>
    <property type="molecule type" value="Genomic_DNA"/>
</dbReference>
<evidence type="ECO:0000256" key="5">
    <source>
        <dbReference type="ARBA" id="ARBA00022840"/>
    </source>
</evidence>
<sequence>MSSNSLSEAVTLPQNSADWKKMAEETKIPSTGAQPQNQDDQNLPGPSPTFNHPPEYHVGEKVSELSLRQVDGWPSASQMTRGHYLLTRALWKFHHAKDLSSKLGYYSKESKKYAMEALEHDKQWEEYKRDIGENAGRDNDDKIDVGKFTSTRSFQLRVSNEIPTDPHEVNQSPERPKSPEPPKSAEGATSSEPPKSAEGATSSEPPKSAEGATLSEPPKSAEGATLSEPPKSAKAEGATLSEPPKSAEGATSSEPPKLAKGATSSEPSKSAEGAILSEPPKLAEGATSSEPPKSAEGATSSEPPKSAEGAIFTRTRSKTKKVPPQTATAGNSSGAIFTRTRSKTKKVPPQTATAGNSSAAETMPNAETQSNDPGNDADSARQARSASNVTAGVLSTAGAISTAGALSVFSAAHPESAKLVFARTKDEETVNMALVNFLDVLSYYCKEARKVRWDPDRQNLTFQLGKATIVAKSDGRLSKRQAPRDNQNFAIVEVKPFILRENLEKTLMQMGVEMVAWIGQSIDQDTEVPQYILISQHRHEVFLTFAKPGDGYKTYLDKHGPLSMTPEKSGFLELHCFGPFDIFDARHIQILGLVLALLEWPDFLQLCSSFLRTFPSVIRSRLTGSYWTQPLESFPWIAGAEGIFILQKFDTNFKTVPDTIQWLTVLGDLCVKDCGDAPGKAFWWYRRNAPKDGEGRSPPMPWLFKKDEDPSNRQYTQLDPHDAYFIDDDDRRYRLVEASRIEKDTQYRLVAHVFDPSRRHRAWYTPAQTKTLQHSFFVHIKLQAEDGETEVNVPQLAEMTEVKFEVAVEGRTYLKTDLNQKGVVVETHSSGDLVLLVKGHIPQHRGEVEIVTFVKPNTMPIDEQIDALGEVSRFLLAHGVELDPASEFYFVLDARKMSKLSSQLQDERIAYIEEIFPLDEAQQRAFSESTFEITCGVNLIQGPPGTGKTRTAMVIILMLMALNLKVLLVAGSNKGVDNLAESVVAALNEHPRLRQWCGQFIRFRTPTYQLAQVRIDSVNSNRVRLGALGKEGSANRILEPVQMHNVVQRYAEENAESDRDCRKFLDMVSMDKVSHLGKNSSKELRNAYEKCVMSVLQRSKVVATTLSNASQELLRHSGFEPDFVISDEAGQCLEGDHCIALTMPAILDLFNRKVYGGKLKVGPSNDAPERVGNAWDAFTRSRHYFRGFGVAGVRRLFISTLGYADRHENSLSSYNAAQVHALRNLLSQLYQFQTAEGERIKPKDVMIISPYRDQRALVDEVLGQHNIGFNENLTVDAAQGSESPVVVFLMTKPSRDATSVGFVGDRNRLNVALSRAQKVLIVIGNLLVWNSEATKQIQNTTGNRNRFLLDLLWDVTQKRHTLTWDGAKTVEELDPNPHTEKIYEAHDRDIPRPPTRVAGPAVAATAGSQPQMATPSIPRPRVSLPQCDAYRQPLQPLPPPSSLPRLSAAPRQDEGEAAEDMEDMEDFTEQGTSNHGSEPRESAQSVLQLSRQRERSHSPPSPVHQNSSIERGYRDRISPQRDVATRAASYDEGDEAQALRHQYDEARLRMLSTREEQLRAQEERFLAQEERFRAKEARLRVQEERQTMEALLLEQRLRALERDRPRR</sequence>
<dbReference type="CDD" id="cd18808">
    <property type="entry name" value="SF1_C_Upf1"/>
    <property type="match status" value="1"/>
</dbReference>
<dbReference type="OrthoDB" id="4510440at2759"/>
<keyword evidence="3" id="KW-0378">Hydrolase</keyword>
<comment type="similarity">
    <text evidence="1">Belongs to the DNA2/NAM7 helicase family.</text>
</comment>
<reference evidence="9 10" key="1">
    <citation type="submission" date="2018-08" db="EMBL/GenBank/DDBJ databases">
        <title>Draft genome sequences of two Aspergillus turcosus clinical strains isolated from bronchoalveolar lavage fluid: one azole-susceptible and the other azole-resistant.</title>
        <authorList>
            <person name="Parent-Michaud M."/>
            <person name="Dufresne P.J."/>
            <person name="Fournier E."/>
            <person name="Martineau C."/>
            <person name="Moreira S."/>
            <person name="Perkins V."/>
            <person name="De Repentigny L."/>
            <person name="Dufresne S.F."/>
        </authorList>
    </citation>
    <scope>NUCLEOTIDE SEQUENCE [LARGE SCALE GENOMIC DNA]</scope>
    <source>
        <strain evidence="9">HMR AF 1038</strain>
    </source>
</reference>
<dbReference type="InterPro" id="IPR027417">
    <property type="entry name" value="P-loop_NTPase"/>
</dbReference>
<feature type="compositionally biased region" description="Acidic residues" evidence="6">
    <location>
        <begin position="1455"/>
        <end position="1468"/>
    </location>
</feature>
<feature type="compositionally biased region" description="Polar residues" evidence="6">
    <location>
        <begin position="1"/>
        <end position="17"/>
    </location>
</feature>
<evidence type="ECO:0000256" key="2">
    <source>
        <dbReference type="ARBA" id="ARBA00022741"/>
    </source>
</evidence>
<feature type="compositionally biased region" description="Basic and acidic residues" evidence="6">
    <location>
        <begin position="164"/>
        <end position="180"/>
    </location>
</feature>
<keyword evidence="5" id="KW-0067">ATP-binding</keyword>
<gene>
    <name evidence="9" type="ORF">CFD26_108999</name>
</gene>
<evidence type="ECO:0000256" key="4">
    <source>
        <dbReference type="ARBA" id="ARBA00022806"/>
    </source>
</evidence>
<feature type="compositionally biased region" description="Polar residues" evidence="6">
    <location>
        <begin position="350"/>
        <end position="373"/>
    </location>
</feature>
<accession>A0A397IGB4</accession>
<feature type="compositionally biased region" description="Polar residues" evidence="6">
    <location>
        <begin position="187"/>
        <end position="205"/>
    </location>
</feature>
<dbReference type="GO" id="GO:0016787">
    <property type="term" value="F:hydrolase activity"/>
    <property type="evidence" value="ECO:0007669"/>
    <property type="project" value="UniProtKB-KW"/>
</dbReference>
<dbReference type="InterPro" id="IPR041679">
    <property type="entry name" value="DNA2/NAM7-like_C"/>
</dbReference>
<keyword evidence="2" id="KW-0547">Nucleotide-binding</keyword>
<organism evidence="9 10">
    <name type="scientific">Aspergillus turcosus</name>
    <dbReference type="NCBI Taxonomy" id="1245748"/>
    <lineage>
        <taxon>Eukaryota</taxon>
        <taxon>Fungi</taxon>
        <taxon>Dikarya</taxon>
        <taxon>Ascomycota</taxon>
        <taxon>Pezizomycotina</taxon>
        <taxon>Eurotiomycetes</taxon>
        <taxon>Eurotiomycetidae</taxon>
        <taxon>Eurotiales</taxon>
        <taxon>Aspergillaceae</taxon>
        <taxon>Aspergillus</taxon>
        <taxon>Aspergillus subgen. Fumigati</taxon>
    </lineage>
</organism>
<feature type="compositionally biased region" description="Basic and acidic residues" evidence="6">
    <location>
        <begin position="18"/>
        <end position="27"/>
    </location>
</feature>
<feature type="compositionally biased region" description="Basic and acidic residues" evidence="6">
    <location>
        <begin position="131"/>
        <end position="145"/>
    </location>
</feature>
<dbReference type="Gene3D" id="3.40.50.300">
    <property type="entry name" value="P-loop containing nucleotide triphosphate hydrolases"/>
    <property type="match status" value="2"/>
</dbReference>
<dbReference type="GO" id="GO:0043139">
    <property type="term" value="F:5'-3' DNA helicase activity"/>
    <property type="evidence" value="ECO:0007669"/>
    <property type="project" value="TreeGrafter"/>
</dbReference>
<proteinExistence type="inferred from homology"/>
<dbReference type="InterPro" id="IPR041677">
    <property type="entry name" value="DNA2/NAM7_AAA_11"/>
</dbReference>
<dbReference type="SUPFAM" id="SSF52540">
    <property type="entry name" value="P-loop containing nucleoside triphosphate hydrolases"/>
    <property type="match status" value="1"/>
</dbReference>
<feature type="region of interest" description="Disordered" evidence="6">
    <location>
        <begin position="131"/>
        <end position="384"/>
    </location>
</feature>
<dbReference type="GO" id="GO:0005524">
    <property type="term" value="F:ATP binding"/>
    <property type="evidence" value="ECO:0007669"/>
    <property type="project" value="UniProtKB-KW"/>
</dbReference>
<feature type="region of interest" description="Disordered" evidence="6">
    <location>
        <begin position="1"/>
        <end position="56"/>
    </location>
</feature>
<feature type="compositionally biased region" description="Polar residues" evidence="6">
    <location>
        <begin position="28"/>
        <end position="41"/>
    </location>
</feature>
<protein>
    <recommendedName>
        <fullName evidence="11">DNA2/NAM7 helicase-like C-terminal domain-containing protein</fullName>
    </recommendedName>
</protein>
<name>A0A397IGB4_9EURO</name>